<dbReference type="Proteomes" id="UP000037515">
    <property type="component" value="Unassembled WGS sequence"/>
</dbReference>
<accession>A0A0M0HIZ9</accession>
<proteinExistence type="predicted"/>
<keyword evidence="2" id="KW-1185">Reference proteome</keyword>
<evidence type="ECO:0000313" key="2">
    <source>
        <dbReference type="Proteomes" id="UP000037515"/>
    </source>
</evidence>
<feature type="non-terminal residue" evidence="1">
    <location>
        <position position="86"/>
    </location>
</feature>
<name>A0A0M0HIZ9_VIBNE</name>
<comment type="caution">
    <text evidence="1">The sequence shown here is derived from an EMBL/GenBank/DDBJ whole genome shotgun (WGS) entry which is preliminary data.</text>
</comment>
<protein>
    <submittedName>
        <fullName evidence="1">Uncharacterized protein</fullName>
    </submittedName>
</protein>
<organism evidence="1 2">
    <name type="scientific">Vibrio nereis</name>
    <dbReference type="NCBI Taxonomy" id="693"/>
    <lineage>
        <taxon>Bacteria</taxon>
        <taxon>Pseudomonadati</taxon>
        <taxon>Pseudomonadota</taxon>
        <taxon>Gammaproteobacteria</taxon>
        <taxon>Vibrionales</taxon>
        <taxon>Vibrionaceae</taxon>
        <taxon>Vibrio</taxon>
    </lineage>
</organism>
<dbReference type="STRING" id="693.AKJ17_18935"/>
<gene>
    <name evidence="1" type="ORF">AKJ17_18935</name>
</gene>
<dbReference type="AlphaFoldDB" id="A0A0M0HIZ9"/>
<sequence length="86" mass="9995">GGKRDGMAWRDIIDIHETKKTIVKRVDGKDKPIEKTWLYYELTPYITMTYEEMICVMHDIGRGLIKIGVKPNGENKFHIFASTSHK</sequence>
<dbReference type="EMBL" id="LHPJ01000072">
    <property type="protein sequence ID" value="KOO01767.1"/>
    <property type="molecule type" value="Genomic_DNA"/>
</dbReference>
<evidence type="ECO:0000313" key="1">
    <source>
        <dbReference type="EMBL" id="KOO01767.1"/>
    </source>
</evidence>
<reference evidence="2" key="1">
    <citation type="submission" date="2015-08" db="EMBL/GenBank/DDBJ databases">
        <title>Vibrio galatheae sp. nov., a novel member of the Vibrionaceae family isolated from the Solomon Islands.</title>
        <authorList>
            <person name="Giubergia S."/>
            <person name="Machado H."/>
            <person name="Mateiu R.V."/>
            <person name="Gram L."/>
        </authorList>
    </citation>
    <scope>NUCLEOTIDE SEQUENCE [LARGE SCALE GENOMIC DNA]</scope>
    <source>
        <strain evidence="2">DSM 19584</strain>
    </source>
</reference>
<feature type="non-terminal residue" evidence="1">
    <location>
        <position position="1"/>
    </location>
</feature>